<keyword evidence="2" id="KW-0815">Transposition</keyword>
<keyword evidence="3" id="KW-0238">DNA-binding</keyword>
<dbReference type="EMBL" id="ABLGCN030000070">
    <property type="protein sequence ID" value="EMM7461174.1"/>
    <property type="molecule type" value="Genomic_DNA"/>
</dbReference>
<keyword evidence="4" id="KW-0233">DNA recombination</keyword>
<dbReference type="Pfam" id="PF01526">
    <property type="entry name" value="DDE_Tnp_Tn3"/>
    <property type="match status" value="1"/>
</dbReference>
<organism evidence="6 7">
    <name type="scientific">Citrobacter freundii</name>
    <dbReference type="NCBI Taxonomy" id="546"/>
    <lineage>
        <taxon>Bacteria</taxon>
        <taxon>Pseudomonadati</taxon>
        <taxon>Pseudomonadota</taxon>
        <taxon>Gammaproteobacteria</taxon>
        <taxon>Enterobacterales</taxon>
        <taxon>Enterobacteriaceae</taxon>
        <taxon>Citrobacter</taxon>
        <taxon>Citrobacter freundii complex</taxon>
    </lineage>
</organism>
<evidence type="ECO:0000259" key="5">
    <source>
        <dbReference type="Pfam" id="PF01526"/>
    </source>
</evidence>
<dbReference type="GO" id="GO:0003677">
    <property type="term" value="F:DNA binding"/>
    <property type="evidence" value="ECO:0007669"/>
    <property type="project" value="UniProtKB-KW"/>
</dbReference>
<dbReference type="GO" id="GO:0004803">
    <property type="term" value="F:transposase activity"/>
    <property type="evidence" value="ECO:0007669"/>
    <property type="project" value="InterPro"/>
</dbReference>
<evidence type="ECO:0000256" key="2">
    <source>
        <dbReference type="ARBA" id="ARBA00022578"/>
    </source>
</evidence>
<dbReference type="NCBIfam" id="NF033527">
    <property type="entry name" value="transpos_Tn3"/>
    <property type="match status" value="1"/>
</dbReference>
<evidence type="ECO:0000256" key="3">
    <source>
        <dbReference type="ARBA" id="ARBA00023125"/>
    </source>
</evidence>
<feature type="domain" description="Tn3 transposase DDE" evidence="5">
    <location>
        <begin position="447"/>
        <end position="836"/>
    </location>
</feature>
<evidence type="ECO:0000256" key="1">
    <source>
        <dbReference type="ARBA" id="ARBA00009402"/>
    </source>
</evidence>
<comment type="similarity">
    <text evidence="1">Belongs to the transposase 7 family.</text>
</comment>
<accession>A0AAN4F0J8</accession>
<dbReference type="GO" id="GO:0006313">
    <property type="term" value="P:DNA transposition"/>
    <property type="evidence" value="ECO:0007669"/>
    <property type="project" value="InterPro"/>
</dbReference>
<reference evidence="6" key="1">
    <citation type="submission" date="2024-02" db="EMBL/GenBank/DDBJ databases">
        <authorList>
            <consortium name="Clinical and Environmental Microbiology Branch: Whole genome sequencing antimicrobial resistance pathogens in the healthcare setting"/>
        </authorList>
    </citation>
    <scope>NUCLEOTIDE SEQUENCE</scope>
    <source>
        <strain evidence="6">Whole organism</strain>
    </source>
</reference>
<comment type="caution">
    <text evidence="6">The sequence shown here is derived from an EMBL/GenBank/DDBJ whole genome shotgun (WGS) entry which is preliminary data.</text>
</comment>
<feature type="non-terminal residue" evidence="6">
    <location>
        <position position="1"/>
    </location>
</feature>
<dbReference type="AlphaFoldDB" id="A0AAN4F0J8"/>
<evidence type="ECO:0000313" key="7">
    <source>
        <dbReference type="Proteomes" id="UP001169574"/>
    </source>
</evidence>
<sequence>RPGLLFDFATAWLLQNKILLPAASTLTRLIGEVRERASRRLWRRLALLPDSWQKTQLDGLLEIPEGQRISVLEEMRKGPVTISGPSFTDALERYTRLRSMEFSRLNFSGLPAIQLRNLARYAGMASVKYISRMPDERRLAVLTAFVKAQEISALDEAVDVLDMLILDITRSAKNIGQKKRLRTLKDLDRAALLLARACTLLLDENTDEAALRQAIFRRIPKDKLAESVGKVNELARPQDTQFQDEMVEQYGRVKRFLSAMLRDLHFQAAPAGELTLSAIHYLAELSGSKKRILDDAPEQIISGPWKRLVYDRDGRILRAGYSLCLLERLQDSLRRRDLWLENSDRWGDPRQKLLQGAEWQAQRIPVCRALGHPSDGTKAAEQLATRLDDTWKSVASRFACNAAVSISNEGKHPSLTISSLDKLDEPPALIQLNCRVRELIPPVDLTELLLEIDARTGFTREFSHVSESGARAQDLQVSLCATLLAEACNIGHEPLIKHNIPALTRHRLSWVKQNYLRAETLVTANARLVDFQSTLPLAGYWGGGEVASADGMRFVTPVKTVNSGPNRKYFGSGRGITWYNFVSDQYSGFHGIVVPGTLRDSIFVLEGLLEQQTGLNPVEIMTDTAGSSDIIFGLFWLLGYQFSPRLADAGGAIFWRADKTAHYGALNELARGCVELSKIESQWDEMMRMAGSLKLGTIHASELIRSLLRSSRPSGLAQAIMEVGRVNKTLYLLNYIDDEDYRRRILTQLNRGEGRHAVARAICYGQRGEIRKRYREGQEDQLGALGLVTNAVVLWNTLYMQEALSHLRKSGETPEEEHLARLSPLIHGHINMLGHYTFSLPEDILKGELRPLNLNTNNELTS</sequence>
<name>A0AAN4F0J8_CITFR</name>
<gene>
    <name evidence="6" type="ORF">P7U51_005818</name>
</gene>
<protein>
    <submittedName>
        <fullName evidence="6">Tn3 family transposase</fullName>
    </submittedName>
</protein>
<dbReference type="InterPro" id="IPR047653">
    <property type="entry name" value="Tn3-like_transpos"/>
</dbReference>
<proteinExistence type="inferred from homology"/>
<dbReference type="InterPro" id="IPR002513">
    <property type="entry name" value="Tn3_Tnp_DDE_dom"/>
</dbReference>
<evidence type="ECO:0000313" key="6">
    <source>
        <dbReference type="EMBL" id="EMM7461174.1"/>
    </source>
</evidence>
<evidence type="ECO:0000256" key="4">
    <source>
        <dbReference type="ARBA" id="ARBA00023172"/>
    </source>
</evidence>
<dbReference type="Proteomes" id="UP001169574">
    <property type="component" value="Unassembled WGS sequence"/>
</dbReference>